<dbReference type="GO" id="GO:0003700">
    <property type="term" value="F:DNA-binding transcription factor activity"/>
    <property type="evidence" value="ECO:0007669"/>
    <property type="project" value="TreeGrafter"/>
</dbReference>
<evidence type="ECO:0000313" key="3">
    <source>
        <dbReference type="Proteomes" id="UP001138661"/>
    </source>
</evidence>
<protein>
    <submittedName>
        <fullName evidence="2">Substrate-binding domain-containing protein</fullName>
    </submittedName>
</protein>
<proteinExistence type="predicted"/>
<sequence length="357" mass="38209">MRVTISDVSDALGLTKSTVSRAMNDYPDISEGTRLKVRRMAEKMGYHPLSHAQAIRTGLTKSLGLIIQMADHDAHRPFLAEFLAGLSQGASAEGWTLTIAASDSASATETVFNDMIRNRKADGFILPRAMVVDPRVSLLRNAGVPFVLFGRCPDQTGCAWFDVLGEDAMADAVVHLAKLGHERIGFINGGMQYTYAPLRRDGYLKAMQAAGLTPAVAHMREGAVTEKMGAAYARDILRRPHPPTAIVCAVDKAALGVYSAAAEFGLKIGSDLSVISYDGIPEGAHATPPLSTYAVDYTASGQRLSALLIRRIKGEAPEALRETVRATFLDRGSAGPPRLTSDELMRKIAAGGQGKTI</sequence>
<accession>A0A9X1K289</accession>
<dbReference type="Pfam" id="PF13377">
    <property type="entry name" value="Peripla_BP_3"/>
    <property type="match status" value="1"/>
</dbReference>
<comment type="caution">
    <text evidence="2">The sequence shown here is derived from an EMBL/GenBank/DDBJ whole genome shotgun (WGS) entry which is preliminary data.</text>
</comment>
<evidence type="ECO:0000313" key="2">
    <source>
        <dbReference type="EMBL" id="MBW4709994.1"/>
    </source>
</evidence>
<dbReference type="GO" id="GO:0000976">
    <property type="term" value="F:transcription cis-regulatory region binding"/>
    <property type="evidence" value="ECO:0007669"/>
    <property type="project" value="TreeGrafter"/>
</dbReference>
<dbReference type="PROSITE" id="PS50932">
    <property type="entry name" value="HTH_LACI_2"/>
    <property type="match status" value="1"/>
</dbReference>
<evidence type="ECO:0000259" key="1">
    <source>
        <dbReference type="PROSITE" id="PS50932"/>
    </source>
</evidence>
<dbReference type="PANTHER" id="PTHR30146:SF153">
    <property type="entry name" value="LACTOSE OPERON REPRESSOR"/>
    <property type="match status" value="1"/>
</dbReference>
<dbReference type="AlphaFoldDB" id="A0A9X1K289"/>
<feature type="domain" description="HTH lacI-type" evidence="1">
    <location>
        <begin position="3"/>
        <end position="57"/>
    </location>
</feature>
<dbReference type="PANTHER" id="PTHR30146">
    <property type="entry name" value="LACI-RELATED TRANSCRIPTIONAL REPRESSOR"/>
    <property type="match status" value="1"/>
</dbReference>
<dbReference type="Pfam" id="PF00356">
    <property type="entry name" value="LacI"/>
    <property type="match status" value="1"/>
</dbReference>
<dbReference type="InterPro" id="IPR000843">
    <property type="entry name" value="HTH_LacI"/>
</dbReference>
<organism evidence="2 3">
    <name type="scientific">Roseobacter insulae</name>
    <dbReference type="NCBI Taxonomy" id="2859783"/>
    <lineage>
        <taxon>Bacteria</taxon>
        <taxon>Pseudomonadati</taxon>
        <taxon>Pseudomonadota</taxon>
        <taxon>Alphaproteobacteria</taxon>
        <taxon>Rhodobacterales</taxon>
        <taxon>Roseobacteraceae</taxon>
        <taxon>Roseobacter</taxon>
    </lineage>
</organism>
<reference evidence="2" key="1">
    <citation type="submission" date="2021-07" db="EMBL/GenBank/DDBJ databases">
        <title>Roseobacter insulae sp. nov., isolated from a tidal flat.</title>
        <authorList>
            <person name="Park S."/>
            <person name="Yoon J.-H."/>
        </authorList>
    </citation>
    <scope>NUCLEOTIDE SEQUENCE</scope>
    <source>
        <strain evidence="2">YSTF-M11</strain>
    </source>
</reference>
<dbReference type="CDD" id="cd20010">
    <property type="entry name" value="PBP1_AglR-like"/>
    <property type="match status" value="1"/>
</dbReference>
<dbReference type="InterPro" id="IPR046335">
    <property type="entry name" value="LacI/GalR-like_sensor"/>
</dbReference>
<dbReference type="Proteomes" id="UP001138661">
    <property type="component" value="Unassembled WGS sequence"/>
</dbReference>
<keyword evidence="3" id="KW-1185">Reference proteome</keyword>
<dbReference type="CDD" id="cd01392">
    <property type="entry name" value="HTH_LacI"/>
    <property type="match status" value="1"/>
</dbReference>
<dbReference type="EMBL" id="JAHXDN010000006">
    <property type="protein sequence ID" value="MBW4709994.1"/>
    <property type="molecule type" value="Genomic_DNA"/>
</dbReference>
<gene>
    <name evidence="2" type="ORF">KX928_19595</name>
</gene>
<dbReference type="SMART" id="SM00354">
    <property type="entry name" value="HTH_LACI"/>
    <property type="match status" value="1"/>
</dbReference>
<name>A0A9X1K289_9RHOB</name>